<evidence type="ECO:0000313" key="4">
    <source>
        <dbReference type="Proteomes" id="UP000179243"/>
    </source>
</evidence>
<comment type="caution">
    <text evidence="3">The sequence shown here is derived from an EMBL/GenBank/DDBJ whole genome shotgun (WGS) entry which is preliminary data.</text>
</comment>
<feature type="domain" description="Bacterial sugar transferase" evidence="2">
    <location>
        <begin position="6"/>
        <end position="193"/>
    </location>
</feature>
<dbReference type="InterPro" id="IPR003362">
    <property type="entry name" value="Bact_transf"/>
</dbReference>
<reference evidence="3 4" key="1">
    <citation type="journal article" date="2016" name="Nat. Commun.">
        <title>Thousands of microbial genomes shed light on interconnected biogeochemical processes in an aquifer system.</title>
        <authorList>
            <person name="Anantharaman K."/>
            <person name="Brown C.T."/>
            <person name="Hug L.A."/>
            <person name="Sharon I."/>
            <person name="Castelle C.J."/>
            <person name="Probst A.J."/>
            <person name="Thomas B.C."/>
            <person name="Singh A."/>
            <person name="Wilkins M.J."/>
            <person name="Karaoz U."/>
            <person name="Brodie E.L."/>
            <person name="Williams K.H."/>
            <person name="Hubbard S.S."/>
            <person name="Banfield J.F."/>
        </authorList>
    </citation>
    <scope>NUCLEOTIDE SEQUENCE [LARGE SCALE GENOMIC DNA]</scope>
</reference>
<organism evidence="3 4">
    <name type="scientific">Candidatus Raymondbacteria bacterium RIFOXYD12_FULL_49_13</name>
    <dbReference type="NCBI Taxonomy" id="1817890"/>
    <lineage>
        <taxon>Bacteria</taxon>
        <taxon>Raymondiibacteriota</taxon>
    </lineage>
</organism>
<comment type="similarity">
    <text evidence="1">Belongs to the bacterial sugar transferase family.</text>
</comment>
<evidence type="ECO:0000259" key="2">
    <source>
        <dbReference type="Pfam" id="PF02397"/>
    </source>
</evidence>
<sequence>MYFFLKRCMDIGGGFAGCCLLALVFVPVALLIKFTSRGPVIFSQERLTKGERVFRFFKFRTMAIDRELTANERNRINEMGGPIFKSRLDPRITAAGRLLRKFSIDELPQFWNVFWGDMALVGPRPPLVHEVESYEPWMRRRLTVRAGLTGFWQVMGRSNIDFYRMMELDIDYVDHPSILRDIKILLLTVPAVLSSRGAW</sequence>
<dbReference type="PANTHER" id="PTHR30576:SF10">
    <property type="entry name" value="SLL5057 PROTEIN"/>
    <property type="match status" value="1"/>
</dbReference>
<dbReference type="PANTHER" id="PTHR30576">
    <property type="entry name" value="COLANIC BIOSYNTHESIS UDP-GLUCOSE LIPID CARRIER TRANSFERASE"/>
    <property type="match status" value="1"/>
</dbReference>
<dbReference type="EMBL" id="MFYX01000104">
    <property type="protein sequence ID" value="OGK02623.1"/>
    <property type="molecule type" value="Genomic_DNA"/>
</dbReference>
<dbReference type="GO" id="GO:0016780">
    <property type="term" value="F:phosphotransferase activity, for other substituted phosphate groups"/>
    <property type="evidence" value="ECO:0007669"/>
    <property type="project" value="TreeGrafter"/>
</dbReference>
<evidence type="ECO:0000256" key="1">
    <source>
        <dbReference type="ARBA" id="ARBA00006464"/>
    </source>
</evidence>
<proteinExistence type="inferred from homology"/>
<dbReference type="Pfam" id="PF02397">
    <property type="entry name" value="Bac_transf"/>
    <property type="match status" value="1"/>
</dbReference>
<dbReference type="Proteomes" id="UP000179243">
    <property type="component" value="Unassembled WGS sequence"/>
</dbReference>
<evidence type="ECO:0000313" key="3">
    <source>
        <dbReference type="EMBL" id="OGK02623.1"/>
    </source>
</evidence>
<protein>
    <recommendedName>
        <fullName evidence="2">Bacterial sugar transferase domain-containing protein</fullName>
    </recommendedName>
</protein>
<gene>
    <name evidence="3" type="ORF">A2519_11210</name>
</gene>
<accession>A0A1F7F7M3</accession>
<dbReference type="AlphaFoldDB" id="A0A1F7F7M3"/>
<name>A0A1F7F7M3_UNCRA</name>